<dbReference type="PANTHER" id="PTHR36847">
    <property type="entry name" value="AMIDOLIGASE ENZYME"/>
    <property type="match status" value="1"/>
</dbReference>
<dbReference type="AlphaFoldDB" id="A0A8H7AFV8"/>
<dbReference type="EMBL" id="JAACFV010000082">
    <property type="protein sequence ID" value="KAF7506659.1"/>
    <property type="molecule type" value="Genomic_DNA"/>
</dbReference>
<keyword evidence="3" id="KW-1185">Reference proteome</keyword>
<accession>A0A8H7AFV8</accession>
<feature type="region of interest" description="Disordered" evidence="1">
    <location>
        <begin position="18"/>
        <end position="112"/>
    </location>
</feature>
<proteinExistence type="predicted"/>
<protein>
    <recommendedName>
        <fullName evidence="4">Amidoligase enzyme</fullName>
    </recommendedName>
</protein>
<evidence type="ECO:0000313" key="2">
    <source>
        <dbReference type="EMBL" id="KAF7506659.1"/>
    </source>
</evidence>
<feature type="compositionally biased region" description="Polar residues" evidence="1">
    <location>
        <begin position="83"/>
        <end position="102"/>
    </location>
</feature>
<comment type="caution">
    <text evidence="2">The sequence shown here is derived from an EMBL/GenBank/DDBJ whole genome shotgun (WGS) entry which is preliminary data.</text>
</comment>
<dbReference type="InterPro" id="IPR022025">
    <property type="entry name" value="Amidoligase_2"/>
</dbReference>
<feature type="compositionally biased region" description="Polar residues" evidence="1">
    <location>
        <begin position="25"/>
        <end position="37"/>
    </location>
</feature>
<dbReference type="PANTHER" id="PTHR36847:SF1">
    <property type="entry name" value="AMIDOLIGASE ENZYME"/>
    <property type="match status" value="1"/>
</dbReference>
<feature type="compositionally biased region" description="Polar residues" evidence="1">
    <location>
        <begin position="48"/>
        <end position="64"/>
    </location>
</feature>
<dbReference type="Proteomes" id="UP000606974">
    <property type="component" value="Unassembled WGS sequence"/>
</dbReference>
<dbReference type="OrthoDB" id="5291055at2759"/>
<name>A0A8H7AFV8_9EURO</name>
<evidence type="ECO:0000256" key="1">
    <source>
        <dbReference type="SAM" id="MobiDB-lite"/>
    </source>
</evidence>
<reference evidence="2" key="1">
    <citation type="submission" date="2020-02" db="EMBL/GenBank/DDBJ databases">
        <authorList>
            <person name="Palmer J.M."/>
        </authorList>
    </citation>
    <scope>NUCLEOTIDE SEQUENCE</scope>
    <source>
        <strain evidence="2">EPUS1.4</strain>
        <tissue evidence="2">Thallus</tissue>
    </source>
</reference>
<feature type="region of interest" description="Disordered" evidence="1">
    <location>
        <begin position="135"/>
        <end position="154"/>
    </location>
</feature>
<organism evidence="2 3">
    <name type="scientific">Endocarpon pusillum</name>
    <dbReference type="NCBI Taxonomy" id="364733"/>
    <lineage>
        <taxon>Eukaryota</taxon>
        <taxon>Fungi</taxon>
        <taxon>Dikarya</taxon>
        <taxon>Ascomycota</taxon>
        <taxon>Pezizomycotina</taxon>
        <taxon>Eurotiomycetes</taxon>
        <taxon>Chaetothyriomycetidae</taxon>
        <taxon>Verrucariales</taxon>
        <taxon>Verrucariaceae</taxon>
        <taxon>Endocarpon</taxon>
    </lineage>
</organism>
<dbReference type="Pfam" id="PF12224">
    <property type="entry name" value="Amidoligase_2"/>
    <property type="match status" value="1"/>
</dbReference>
<sequence length="484" mass="53736">MCNGRLPQHLFQPVLGHSETFLDNPDQNSGGSPTTCLESCGRRRRRLSPTTHSSPQPSDSTHTFPSVHITIADRSAPGRAPHTTGSSNSTLSSRCPSITQPQLADRGGRAHLPITTGRQDAAIASSSRSAGAGSAAAASIPVKPPTPSQASRPGIRLGIETEFLLSARQRSHQAVGLSRFVQILANNHNKEVSSQYPQMHHSLCHPKNPIDYKEWSMVYETSNATGREPWGLEMRSPIIDVQPGWRDPILATWRYLLRNYEVKSNHECATHIHISLVPAYHLGQVKKIASAVIYFEAVFEALVPEERRGNEWVQSNWLESPNLAQKDKSRSDSINEIERAGEIDAVLNLMQICGDPKFAWNFIPLTTNKQTIEFRKPPGSETADEALCWAELALNFIQASLRYGSFTDLKKFPQNIKGLRSFLGKGQDPKISDPDRLQMLWANQTPNAAIAPTDSGSQMLKTEEELHIMAAADIRRSRRHPRFE</sequence>
<gene>
    <name evidence="2" type="ORF">GJ744_011488</name>
</gene>
<evidence type="ECO:0008006" key="4">
    <source>
        <dbReference type="Google" id="ProtNLM"/>
    </source>
</evidence>
<evidence type="ECO:0000313" key="3">
    <source>
        <dbReference type="Proteomes" id="UP000606974"/>
    </source>
</evidence>